<evidence type="ECO:0000313" key="1">
    <source>
        <dbReference type="EMBL" id="KHN01500.1"/>
    </source>
</evidence>
<dbReference type="SUPFAM" id="SSF48452">
    <property type="entry name" value="TPR-like"/>
    <property type="match status" value="1"/>
</dbReference>
<protein>
    <submittedName>
        <fullName evidence="1">TPR and ankyrin repeat-containing protein 1</fullName>
    </submittedName>
</protein>
<dbReference type="PANTHER" id="PTHR21529:SF4">
    <property type="entry name" value="TPR AND ANKYRIN REPEAT-CONTAINING PROTEIN 1"/>
    <property type="match status" value="1"/>
</dbReference>
<dbReference type="InterPro" id="IPR039904">
    <property type="entry name" value="TRANK1"/>
</dbReference>
<name>A0A0B2NWS3_GLYSO</name>
<reference evidence="1" key="1">
    <citation type="submission" date="2014-07" db="EMBL/GenBank/DDBJ databases">
        <title>Identification of a novel salt tolerance gene in wild soybean by whole-genome sequencing.</title>
        <authorList>
            <person name="Lam H.-M."/>
            <person name="Qi X."/>
            <person name="Li M.-W."/>
            <person name="Liu X."/>
            <person name="Xie M."/>
            <person name="Ni M."/>
            <person name="Xu X."/>
        </authorList>
    </citation>
    <scope>NUCLEOTIDE SEQUENCE [LARGE SCALE GENOMIC DNA]</scope>
    <source>
        <tissue evidence="1">Root</tissue>
    </source>
</reference>
<gene>
    <name evidence="1" type="ORF">glysoja_039760</name>
</gene>
<organism evidence="1">
    <name type="scientific">Glycine soja</name>
    <name type="common">Wild soybean</name>
    <dbReference type="NCBI Taxonomy" id="3848"/>
    <lineage>
        <taxon>Eukaryota</taxon>
        <taxon>Viridiplantae</taxon>
        <taxon>Streptophyta</taxon>
        <taxon>Embryophyta</taxon>
        <taxon>Tracheophyta</taxon>
        <taxon>Spermatophyta</taxon>
        <taxon>Magnoliopsida</taxon>
        <taxon>eudicotyledons</taxon>
        <taxon>Gunneridae</taxon>
        <taxon>Pentapetalae</taxon>
        <taxon>rosids</taxon>
        <taxon>fabids</taxon>
        <taxon>Fabales</taxon>
        <taxon>Fabaceae</taxon>
        <taxon>Papilionoideae</taxon>
        <taxon>50 kb inversion clade</taxon>
        <taxon>NPAAA clade</taxon>
        <taxon>indigoferoid/millettioid clade</taxon>
        <taxon>Phaseoleae</taxon>
        <taxon>Glycine</taxon>
        <taxon>Glycine subgen. Soja</taxon>
    </lineage>
</organism>
<dbReference type="InterPro" id="IPR011990">
    <property type="entry name" value="TPR-like_helical_dom_sf"/>
</dbReference>
<dbReference type="PANTHER" id="PTHR21529">
    <property type="entry name" value="MAMMARY TURMOR VIRUS RECEPTOR HOMOLOG 1, 2 MTVR1, 2"/>
    <property type="match status" value="1"/>
</dbReference>
<sequence>MKEQEMLEPTELKSYPNFSDSKHNLLCSELKQLYVAITRTRQRLWICENTEEYSRPMFDYWRKKGLVQFKELDDSLAQAMKVASSPEEWRSRGKKLYYQNNYEMATMCFERAGDSYWERKSKASGLRANANRLRDLNPEDSNAMLREAAEIFEGIGMVESAAQCFSDLGDYKRAGMNLSFGMYGYTCMSFAYKVLY</sequence>
<proteinExistence type="predicted"/>
<dbReference type="EMBL" id="KN671006">
    <property type="protein sequence ID" value="KHN01500.1"/>
    <property type="molecule type" value="Genomic_DNA"/>
</dbReference>
<accession>A0A0B2NWS3</accession>
<dbReference type="AlphaFoldDB" id="A0A0B2NWS3"/>
<dbReference type="Proteomes" id="UP000053555">
    <property type="component" value="Unassembled WGS sequence"/>
</dbReference>